<dbReference type="Proteomes" id="UP000036449">
    <property type="component" value="Unassembled WGS sequence"/>
</dbReference>
<dbReference type="AlphaFoldDB" id="A0A0J6T9Y9"/>
<evidence type="ECO:0000313" key="1">
    <source>
        <dbReference type="EMBL" id="KMO42403.1"/>
    </source>
</evidence>
<keyword evidence="2" id="KW-1185">Reference proteome</keyword>
<sequence>MGLQATKAYSAKDIQSDLRNITDDNTITVEIKELGHGNATLLVNGTQLASSFSAQGSKIVWAKAMQPLIKDVLGGDTINWANS</sequence>
<proteinExistence type="predicted"/>
<dbReference type="PATRIC" id="fig|1187852.3.peg.6016"/>
<reference evidence="1 2" key="1">
    <citation type="submission" date="2015-03" db="EMBL/GenBank/DDBJ databases">
        <title>Genome sequencing of Methylobacterium tarhaniae DSM 25844.</title>
        <authorList>
            <person name="Chaudhry V."/>
            <person name="Patil P.B."/>
        </authorList>
    </citation>
    <scope>NUCLEOTIDE SEQUENCE [LARGE SCALE GENOMIC DNA]</scope>
    <source>
        <strain evidence="1 2">DSM 25844</strain>
    </source>
</reference>
<comment type="caution">
    <text evidence="1">The sequence shown here is derived from an EMBL/GenBank/DDBJ whole genome shotgun (WGS) entry which is preliminary data.</text>
</comment>
<dbReference type="RefSeq" id="WP_048450882.1">
    <property type="nucleotide sequence ID" value="NZ_JBNNPJ010000016.1"/>
</dbReference>
<accession>A0A0J6T9Y9</accession>
<name>A0A0J6T9Y9_9HYPH</name>
<dbReference type="EMBL" id="LABZ01000069">
    <property type="protein sequence ID" value="KMO42403.1"/>
    <property type="molecule type" value="Genomic_DNA"/>
</dbReference>
<evidence type="ECO:0000313" key="2">
    <source>
        <dbReference type="Proteomes" id="UP000036449"/>
    </source>
</evidence>
<organism evidence="1 2">
    <name type="scientific">Methylobacterium tarhaniae</name>
    <dbReference type="NCBI Taxonomy" id="1187852"/>
    <lineage>
        <taxon>Bacteria</taxon>
        <taxon>Pseudomonadati</taxon>
        <taxon>Pseudomonadota</taxon>
        <taxon>Alphaproteobacteria</taxon>
        <taxon>Hyphomicrobiales</taxon>
        <taxon>Methylobacteriaceae</taxon>
        <taxon>Methylobacterium</taxon>
    </lineage>
</organism>
<gene>
    <name evidence="1" type="ORF">VQ03_10825</name>
</gene>
<protein>
    <submittedName>
        <fullName evidence="1">Uncharacterized protein</fullName>
    </submittedName>
</protein>